<evidence type="ECO:0000256" key="7">
    <source>
        <dbReference type="SAM" id="Phobius"/>
    </source>
</evidence>
<dbReference type="PANTHER" id="PTHR30012:SF0">
    <property type="entry name" value="TYPE II SECRETION SYSTEM PROTEIN F-RELATED"/>
    <property type="match status" value="1"/>
</dbReference>
<name>A0A518GWV0_9BACT</name>
<dbReference type="GO" id="GO:0015628">
    <property type="term" value="P:protein secretion by the type II secretion system"/>
    <property type="evidence" value="ECO:0007669"/>
    <property type="project" value="TreeGrafter"/>
</dbReference>
<dbReference type="KEGG" id="tpla:ElP_08840"/>
<dbReference type="AlphaFoldDB" id="A0A518GWV0"/>
<feature type="transmembrane region" description="Helical" evidence="7">
    <location>
        <begin position="167"/>
        <end position="186"/>
    </location>
</feature>
<keyword evidence="4 7" id="KW-0812">Transmembrane</keyword>
<dbReference type="RefSeq" id="WP_145267463.1">
    <property type="nucleotide sequence ID" value="NZ_CP036426.1"/>
</dbReference>
<dbReference type="InterPro" id="IPR018076">
    <property type="entry name" value="T2SS_GspF_dom"/>
</dbReference>
<keyword evidence="5 7" id="KW-1133">Transmembrane helix</keyword>
<comment type="subcellular location">
    <subcellularLocation>
        <location evidence="1">Cell membrane</location>
        <topology evidence="1">Multi-pass membrane protein</topology>
    </subcellularLocation>
</comment>
<sequence>MAIGGGAGRLALEDLIALNDEIAALVRAGVPLERGLVGTGRDLRGRLGKVADAVGRRMEAEGCSLGEALEAEAGGLPELYRAAVAAGIRSGRLPAALEGLSTFARSLADLRRAIGLALIYPAIVLVFAFGLFLTFVVVLAPGIDEAFASLGAPPGAAARLARLGESAAIWGPIAMGVIALGFVAWVRSGRASMIGEFGPIRWIPGMRGLVDQARGGMLAELLAILIENRVPLPDALSLASRAVGDERLRALADHAAESARLGGSPGTAPPPELGRSFPPMLRWALLGGHARGDLPESLRLAARTYRERAAARADLIRLVVPTALLVVLGGGAVLLYGLTLFVPFSQLLRGVSL</sequence>
<feature type="transmembrane region" description="Helical" evidence="7">
    <location>
        <begin position="113"/>
        <end position="140"/>
    </location>
</feature>
<evidence type="ECO:0000256" key="4">
    <source>
        <dbReference type="ARBA" id="ARBA00022692"/>
    </source>
</evidence>
<dbReference type="EMBL" id="CP036426">
    <property type="protein sequence ID" value="QDV33042.1"/>
    <property type="molecule type" value="Genomic_DNA"/>
</dbReference>
<dbReference type="InterPro" id="IPR042094">
    <property type="entry name" value="T2SS_GspF_sf"/>
</dbReference>
<evidence type="ECO:0000256" key="2">
    <source>
        <dbReference type="ARBA" id="ARBA00005745"/>
    </source>
</evidence>
<protein>
    <submittedName>
        <fullName evidence="9">Type II secretion system protein F</fullName>
    </submittedName>
</protein>
<dbReference type="Proteomes" id="UP000317835">
    <property type="component" value="Chromosome"/>
</dbReference>
<evidence type="ECO:0000256" key="6">
    <source>
        <dbReference type="ARBA" id="ARBA00023136"/>
    </source>
</evidence>
<dbReference type="PRINTS" id="PR00812">
    <property type="entry name" value="BCTERIALGSPF"/>
</dbReference>
<evidence type="ECO:0000256" key="1">
    <source>
        <dbReference type="ARBA" id="ARBA00004651"/>
    </source>
</evidence>
<dbReference type="OrthoDB" id="279749at2"/>
<gene>
    <name evidence="9" type="primary">gspF</name>
    <name evidence="9" type="ORF">ElP_08840</name>
</gene>
<evidence type="ECO:0000313" key="10">
    <source>
        <dbReference type="Proteomes" id="UP000317835"/>
    </source>
</evidence>
<evidence type="ECO:0000256" key="5">
    <source>
        <dbReference type="ARBA" id="ARBA00022989"/>
    </source>
</evidence>
<organism evidence="9 10">
    <name type="scientific">Tautonia plasticadhaerens</name>
    <dbReference type="NCBI Taxonomy" id="2527974"/>
    <lineage>
        <taxon>Bacteria</taxon>
        <taxon>Pseudomonadati</taxon>
        <taxon>Planctomycetota</taxon>
        <taxon>Planctomycetia</taxon>
        <taxon>Isosphaerales</taxon>
        <taxon>Isosphaeraceae</taxon>
        <taxon>Tautonia</taxon>
    </lineage>
</organism>
<evidence type="ECO:0000313" key="9">
    <source>
        <dbReference type="EMBL" id="QDV33042.1"/>
    </source>
</evidence>
<proteinExistence type="inferred from homology"/>
<keyword evidence="3" id="KW-1003">Cell membrane</keyword>
<dbReference type="Gene3D" id="1.20.81.30">
    <property type="entry name" value="Type II secretion system (T2SS), domain F"/>
    <property type="match status" value="2"/>
</dbReference>
<feature type="domain" description="Type II secretion system protein GspF" evidence="8">
    <location>
        <begin position="21"/>
        <end position="141"/>
    </location>
</feature>
<reference evidence="9 10" key="1">
    <citation type="submission" date="2019-02" db="EMBL/GenBank/DDBJ databases">
        <title>Deep-cultivation of Planctomycetes and their phenomic and genomic characterization uncovers novel biology.</title>
        <authorList>
            <person name="Wiegand S."/>
            <person name="Jogler M."/>
            <person name="Boedeker C."/>
            <person name="Pinto D."/>
            <person name="Vollmers J."/>
            <person name="Rivas-Marin E."/>
            <person name="Kohn T."/>
            <person name="Peeters S.H."/>
            <person name="Heuer A."/>
            <person name="Rast P."/>
            <person name="Oberbeckmann S."/>
            <person name="Bunk B."/>
            <person name="Jeske O."/>
            <person name="Meyerdierks A."/>
            <person name="Storesund J.E."/>
            <person name="Kallscheuer N."/>
            <person name="Luecker S."/>
            <person name="Lage O.M."/>
            <person name="Pohl T."/>
            <person name="Merkel B.J."/>
            <person name="Hornburger P."/>
            <person name="Mueller R.-W."/>
            <person name="Bruemmer F."/>
            <person name="Labrenz M."/>
            <person name="Spormann A.M."/>
            <person name="Op den Camp H."/>
            <person name="Overmann J."/>
            <person name="Amann R."/>
            <person name="Jetten M.S.M."/>
            <person name="Mascher T."/>
            <person name="Medema M.H."/>
            <person name="Devos D.P."/>
            <person name="Kaster A.-K."/>
            <person name="Ovreas L."/>
            <person name="Rohde M."/>
            <person name="Galperin M.Y."/>
            <person name="Jogler C."/>
        </authorList>
    </citation>
    <scope>NUCLEOTIDE SEQUENCE [LARGE SCALE GENOMIC DNA]</scope>
    <source>
        <strain evidence="9 10">ElP</strain>
    </source>
</reference>
<feature type="transmembrane region" description="Helical" evidence="7">
    <location>
        <begin position="315"/>
        <end position="338"/>
    </location>
</feature>
<feature type="domain" description="Type II secretion system protein GspF" evidence="8">
    <location>
        <begin position="219"/>
        <end position="338"/>
    </location>
</feature>
<evidence type="ECO:0000259" key="8">
    <source>
        <dbReference type="Pfam" id="PF00482"/>
    </source>
</evidence>
<dbReference type="PANTHER" id="PTHR30012">
    <property type="entry name" value="GENERAL SECRETION PATHWAY PROTEIN"/>
    <property type="match status" value="1"/>
</dbReference>
<keyword evidence="10" id="KW-1185">Reference proteome</keyword>
<keyword evidence="6 7" id="KW-0472">Membrane</keyword>
<evidence type="ECO:0000256" key="3">
    <source>
        <dbReference type="ARBA" id="ARBA00022475"/>
    </source>
</evidence>
<dbReference type="InterPro" id="IPR003004">
    <property type="entry name" value="GspF/PilC"/>
</dbReference>
<dbReference type="Pfam" id="PF00482">
    <property type="entry name" value="T2SSF"/>
    <property type="match status" value="2"/>
</dbReference>
<accession>A0A518GWV0</accession>
<comment type="similarity">
    <text evidence="2">Belongs to the GSP F family.</text>
</comment>
<dbReference type="GO" id="GO:0005886">
    <property type="term" value="C:plasma membrane"/>
    <property type="evidence" value="ECO:0007669"/>
    <property type="project" value="UniProtKB-SubCell"/>
</dbReference>